<feature type="region of interest" description="Disordered" evidence="7">
    <location>
        <begin position="16"/>
        <end position="35"/>
    </location>
</feature>
<evidence type="ECO:0000256" key="2">
    <source>
        <dbReference type="ARBA" id="ARBA00023015"/>
    </source>
</evidence>
<dbReference type="PANTHER" id="PTHR45881:SF1">
    <property type="entry name" value="FORK HEAD PROTEIN HOMOLOG 2"/>
    <property type="match status" value="1"/>
</dbReference>
<feature type="compositionally biased region" description="Basic residues" evidence="7">
    <location>
        <begin position="139"/>
        <end position="149"/>
    </location>
</feature>
<gene>
    <name evidence="9" type="primary">MPUL0E03390</name>
    <name evidence="9" type="ORF">METSCH_E03390</name>
</gene>
<dbReference type="InterPro" id="IPR036388">
    <property type="entry name" value="WH-like_DNA-bd_sf"/>
</dbReference>
<dbReference type="GO" id="GO:0005634">
    <property type="term" value="C:nucleus"/>
    <property type="evidence" value="ECO:0007669"/>
    <property type="project" value="UniProtKB-SubCell"/>
</dbReference>
<reference evidence="10" key="1">
    <citation type="submission" date="2019-03" db="EMBL/GenBank/DDBJ databases">
        <title>Snf2 controls pulcherriminic acid biosynthesis and connects pigmentation and antifungal activity of the yeast Metschnikowia pulcherrima.</title>
        <authorList>
            <person name="Gore-Lloyd D."/>
            <person name="Sumann I."/>
            <person name="Brachmann A.O."/>
            <person name="Schneeberger K."/>
            <person name="Ortiz-Merino R.A."/>
            <person name="Moreno-Beltran M."/>
            <person name="Schlaefli M."/>
            <person name="Kirner P."/>
            <person name="Santos Kron A."/>
            <person name="Wolfe K.H."/>
            <person name="Piel J."/>
            <person name="Ahrens C.H."/>
            <person name="Henk D."/>
            <person name="Freimoser F.M."/>
        </authorList>
    </citation>
    <scope>NUCLEOTIDE SEQUENCE [LARGE SCALE GENOMIC DNA]</scope>
    <source>
        <strain evidence="10">APC 1.2</strain>
    </source>
</reference>
<name>A0A4P6XSK2_9ASCO</name>
<dbReference type="PROSITE" id="PS00657">
    <property type="entry name" value="FORK_HEAD_1"/>
    <property type="match status" value="1"/>
</dbReference>
<dbReference type="STRING" id="2163413.A0A4P6XSK2"/>
<dbReference type="SUPFAM" id="SSF46785">
    <property type="entry name" value="Winged helix' DNA-binding domain"/>
    <property type="match status" value="1"/>
</dbReference>
<accession>A0A4P6XSK2</accession>
<dbReference type="AlphaFoldDB" id="A0A4P6XSK2"/>
<keyword evidence="2" id="KW-0805">Transcription regulation</keyword>
<dbReference type="Gene3D" id="1.10.10.10">
    <property type="entry name" value="Winged helix-like DNA-binding domain superfamily/Winged helix DNA-binding domain"/>
    <property type="match status" value="1"/>
</dbReference>
<feature type="region of interest" description="Disordered" evidence="7">
    <location>
        <begin position="127"/>
        <end position="149"/>
    </location>
</feature>
<evidence type="ECO:0000256" key="4">
    <source>
        <dbReference type="ARBA" id="ARBA00023163"/>
    </source>
</evidence>
<dbReference type="PANTHER" id="PTHR45881">
    <property type="entry name" value="CHECKPOINT SUPPRESSOR 1-LIKE, ISOFORM A-RELATED"/>
    <property type="match status" value="1"/>
</dbReference>
<evidence type="ECO:0000313" key="9">
    <source>
        <dbReference type="EMBL" id="QBM90099.1"/>
    </source>
</evidence>
<evidence type="ECO:0000313" key="10">
    <source>
        <dbReference type="Proteomes" id="UP000292447"/>
    </source>
</evidence>
<evidence type="ECO:0000256" key="5">
    <source>
        <dbReference type="ARBA" id="ARBA00023242"/>
    </source>
</evidence>
<feature type="compositionally biased region" description="Low complexity" evidence="7">
    <location>
        <begin position="417"/>
        <end position="428"/>
    </location>
</feature>
<dbReference type="GO" id="GO:0000978">
    <property type="term" value="F:RNA polymerase II cis-regulatory region sequence-specific DNA binding"/>
    <property type="evidence" value="ECO:0007669"/>
    <property type="project" value="UniProtKB-ARBA"/>
</dbReference>
<dbReference type="InterPro" id="IPR018122">
    <property type="entry name" value="TF_fork_head_CS_1"/>
</dbReference>
<dbReference type="PROSITE" id="PS50039">
    <property type="entry name" value="FORK_HEAD_3"/>
    <property type="match status" value="1"/>
</dbReference>
<keyword evidence="10" id="KW-1185">Reference proteome</keyword>
<keyword evidence="5 6" id="KW-0539">Nucleus</keyword>
<evidence type="ECO:0000256" key="6">
    <source>
        <dbReference type="PROSITE-ProRule" id="PRU00089"/>
    </source>
</evidence>
<protein>
    <submittedName>
        <fullName evidence="9">Forkhead transcription factor HCM1</fullName>
    </submittedName>
</protein>
<organism evidence="9 10">
    <name type="scientific">Metschnikowia aff. pulcherrima</name>
    <dbReference type="NCBI Taxonomy" id="2163413"/>
    <lineage>
        <taxon>Eukaryota</taxon>
        <taxon>Fungi</taxon>
        <taxon>Dikarya</taxon>
        <taxon>Ascomycota</taxon>
        <taxon>Saccharomycotina</taxon>
        <taxon>Pichiomycetes</taxon>
        <taxon>Metschnikowiaceae</taxon>
        <taxon>Metschnikowia</taxon>
    </lineage>
</organism>
<comment type="subcellular location">
    <subcellularLocation>
        <location evidence="1 6">Nucleus</location>
    </subcellularLocation>
</comment>
<keyword evidence="3 6" id="KW-0238">DNA-binding</keyword>
<feature type="DNA-binding region" description="Fork-head" evidence="6">
    <location>
        <begin position="163"/>
        <end position="255"/>
    </location>
</feature>
<evidence type="ECO:0000256" key="3">
    <source>
        <dbReference type="ARBA" id="ARBA00023125"/>
    </source>
</evidence>
<feature type="domain" description="Fork-head" evidence="8">
    <location>
        <begin position="163"/>
        <end position="255"/>
    </location>
</feature>
<keyword evidence="4" id="KW-0804">Transcription</keyword>
<dbReference type="SMART" id="SM00339">
    <property type="entry name" value="FH"/>
    <property type="match status" value="1"/>
</dbReference>
<feature type="region of interest" description="Disordered" evidence="7">
    <location>
        <begin position="412"/>
        <end position="432"/>
    </location>
</feature>
<evidence type="ECO:0000259" key="8">
    <source>
        <dbReference type="PROSITE" id="PS50039"/>
    </source>
</evidence>
<dbReference type="GO" id="GO:0001228">
    <property type="term" value="F:DNA-binding transcription activator activity, RNA polymerase II-specific"/>
    <property type="evidence" value="ECO:0007669"/>
    <property type="project" value="UniProtKB-ARBA"/>
</dbReference>
<evidence type="ECO:0000256" key="7">
    <source>
        <dbReference type="SAM" id="MobiDB-lite"/>
    </source>
</evidence>
<dbReference type="CDD" id="cd00059">
    <property type="entry name" value="FH_FOX"/>
    <property type="match status" value="1"/>
</dbReference>
<dbReference type="Proteomes" id="UP000292447">
    <property type="component" value="Chromosome V"/>
</dbReference>
<dbReference type="FunFam" id="1.10.10.10:FF:000260">
    <property type="entry name" value="Forkhead transcription factor (Sep1)"/>
    <property type="match status" value="1"/>
</dbReference>
<dbReference type="Pfam" id="PF00250">
    <property type="entry name" value="Forkhead"/>
    <property type="match status" value="1"/>
</dbReference>
<dbReference type="InterPro" id="IPR036390">
    <property type="entry name" value="WH_DNA-bd_sf"/>
</dbReference>
<dbReference type="InterPro" id="IPR001766">
    <property type="entry name" value="Fork_head_dom"/>
</dbReference>
<sequence>MPQIDNRSLVVVSFRDTSETPKTRHSGKISTPPQSVVGKRSYAVLDTPVRPSEVPPEANLLSPAFSSPQAPQQRTFETRNVANSAYIKPCAAIDSSSFMEAARISKSFSDAVSEPFSEPFDDDLDADSSFMSASQDASHKRKKQKKVRRDARDMNFSIESLEKPPYSYATLIGMAILSHPEKQLTLSQIYLWISKTFKYYRREDVGWQNLIRHNLSLNKAFFKGEKSKDGKGHFWCIQPNSEDLFLKAKNNKKSLYHEVMDQLALVNKRPHLLLPLSPTSLIDDDSVRFAGKSLSRILTVTQETSSDEENHHPGITTRAIPSMLHTPSRTHILASSPEKPLLAGKNLGFTLSFSCSLTFELLPLPALKTGPLLETLTPKHANLSNISNMQVQLPTIAVSKAGMQLPQLQPPMVSVSTPRAAGTARTTPKSARTPHRLLRTPMSGATLYKLSHSPSYLEEFYHSPFCAGGAVLNSYDDDDMLMRAFDSPAASSHTRPNLLGELNNASADVLLKTPLKNGK</sequence>
<evidence type="ECO:0000256" key="1">
    <source>
        <dbReference type="ARBA" id="ARBA00004123"/>
    </source>
</evidence>
<proteinExistence type="predicted"/>
<dbReference type="PRINTS" id="PR00053">
    <property type="entry name" value="FORKHEAD"/>
</dbReference>
<dbReference type="EMBL" id="CP034460">
    <property type="protein sequence ID" value="QBM90099.1"/>
    <property type="molecule type" value="Genomic_DNA"/>
</dbReference>